<dbReference type="eggNOG" id="ENOG5032TD2">
    <property type="taxonomic scope" value="Bacteria"/>
</dbReference>
<sequence>MIKFVVAALWISAATVGAVFYSFQNSGKAEDAQPAPAMFGGLDYVKTDLITVPIVRNSAVEGYFIARLVFTAEPARLNRLSVPPSALFADQVYSYLYSNPQFDMSDRTAVNLDGFRAGIRDSINRRVGDKLIHEVLIEQMDFLTRDDIRDHSRRRRKPAAQTGSTSETTADMP</sequence>
<dbReference type="EMBL" id="SNZF01000015">
    <property type="protein sequence ID" value="TDR34279.1"/>
    <property type="molecule type" value="Genomic_DNA"/>
</dbReference>
<dbReference type="RefSeq" id="WP_035024274.1">
    <property type="nucleotide sequence ID" value="NZ_KK073880.1"/>
</dbReference>
<evidence type="ECO:0000313" key="4">
    <source>
        <dbReference type="Proteomes" id="UP000019849"/>
    </source>
</evidence>
<feature type="compositionally biased region" description="Polar residues" evidence="1">
    <location>
        <begin position="161"/>
        <end position="173"/>
    </location>
</feature>
<organism evidence="2 4">
    <name type="scientific">Aquamicrobium defluvii</name>
    <dbReference type="NCBI Taxonomy" id="69279"/>
    <lineage>
        <taxon>Bacteria</taxon>
        <taxon>Pseudomonadati</taxon>
        <taxon>Pseudomonadota</taxon>
        <taxon>Alphaproteobacteria</taxon>
        <taxon>Hyphomicrobiales</taxon>
        <taxon>Phyllobacteriaceae</taxon>
        <taxon>Aquamicrobium</taxon>
    </lineage>
</organism>
<feature type="region of interest" description="Disordered" evidence="1">
    <location>
        <begin position="148"/>
        <end position="173"/>
    </location>
</feature>
<reference evidence="2 4" key="1">
    <citation type="submission" date="2014-02" db="EMBL/GenBank/DDBJ databases">
        <title>Aquamicrobium defluvii Genome sequencing.</title>
        <authorList>
            <person name="Wang X."/>
        </authorList>
    </citation>
    <scope>NUCLEOTIDE SEQUENCE [LARGE SCALE GENOMIC DNA]</scope>
    <source>
        <strain evidence="2 4">W13Z1</strain>
    </source>
</reference>
<protein>
    <recommendedName>
        <fullName evidence="6">Flagellar basal body-associated protein FliL</fullName>
    </recommendedName>
</protein>
<dbReference type="HOGENOM" id="CLU_122346_1_0_5"/>
<name>A0A011UUJ3_9HYPH</name>
<proteinExistence type="predicted"/>
<dbReference type="PATRIC" id="fig|69279.3.peg.1047"/>
<dbReference type="EMBL" id="JENY01000006">
    <property type="protein sequence ID" value="EXL09533.1"/>
    <property type="molecule type" value="Genomic_DNA"/>
</dbReference>
<evidence type="ECO:0000313" key="2">
    <source>
        <dbReference type="EMBL" id="EXL09533.1"/>
    </source>
</evidence>
<dbReference type="Proteomes" id="UP000019849">
    <property type="component" value="Unassembled WGS sequence"/>
</dbReference>
<dbReference type="STRING" id="69279.BG36_20550"/>
<comment type="caution">
    <text evidence="2">The sequence shown here is derived from an EMBL/GenBank/DDBJ whole genome shotgun (WGS) entry which is preliminary data.</text>
</comment>
<evidence type="ECO:0008006" key="6">
    <source>
        <dbReference type="Google" id="ProtNLM"/>
    </source>
</evidence>
<keyword evidence="5" id="KW-1185">Reference proteome</keyword>
<dbReference type="AlphaFoldDB" id="A0A011UUJ3"/>
<evidence type="ECO:0000313" key="3">
    <source>
        <dbReference type="EMBL" id="TDR34279.1"/>
    </source>
</evidence>
<dbReference type="Proteomes" id="UP000294958">
    <property type="component" value="Unassembled WGS sequence"/>
</dbReference>
<gene>
    <name evidence="2" type="ORF">BG36_20550</name>
    <name evidence="3" type="ORF">DES43_11547</name>
</gene>
<accession>A0A011UUJ3</accession>
<dbReference type="OrthoDB" id="7847400at2"/>
<reference evidence="3 5" key="2">
    <citation type="submission" date="2019-03" db="EMBL/GenBank/DDBJ databases">
        <title>Genomic Encyclopedia of Type Strains, Phase IV (KMG-IV): sequencing the most valuable type-strain genomes for metagenomic binning, comparative biology and taxonomic classification.</title>
        <authorList>
            <person name="Goeker M."/>
        </authorList>
    </citation>
    <scope>NUCLEOTIDE SEQUENCE [LARGE SCALE GENOMIC DNA]</scope>
    <source>
        <strain evidence="3 5">DSM 11603</strain>
    </source>
</reference>
<evidence type="ECO:0000313" key="5">
    <source>
        <dbReference type="Proteomes" id="UP000294958"/>
    </source>
</evidence>
<evidence type="ECO:0000256" key="1">
    <source>
        <dbReference type="SAM" id="MobiDB-lite"/>
    </source>
</evidence>